<organism evidence="2 3">
    <name type="scientific">Saccoglossus kowalevskii</name>
    <name type="common">Acorn worm</name>
    <dbReference type="NCBI Taxonomy" id="10224"/>
    <lineage>
        <taxon>Eukaryota</taxon>
        <taxon>Metazoa</taxon>
        <taxon>Hemichordata</taxon>
        <taxon>Enteropneusta</taxon>
        <taxon>Harrimaniidae</taxon>
        <taxon>Saccoglossus</taxon>
    </lineage>
</organism>
<dbReference type="Gene3D" id="3.30.420.10">
    <property type="entry name" value="Ribonuclease H-like superfamily/Ribonuclease H"/>
    <property type="match status" value="1"/>
</dbReference>
<dbReference type="GeneID" id="102805259"/>
<dbReference type="RefSeq" id="XP_006824682.1">
    <property type="nucleotide sequence ID" value="XM_006824619.1"/>
</dbReference>
<feature type="non-terminal residue" evidence="3">
    <location>
        <position position="1"/>
    </location>
</feature>
<dbReference type="PANTHER" id="PTHR46791">
    <property type="entry name" value="EXPRESSED PROTEIN"/>
    <property type="match status" value="1"/>
</dbReference>
<dbReference type="Pfam" id="PF24764">
    <property type="entry name" value="rva_4"/>
    <property type="match status" value="1"/>
</dbReference>
<reference evidence="3" key="1">
    <citation type="submission" date="2025-08" db="UniProtKB">
        <authorList>
            <consortium name="RefSeq"/>
        </authorList>
    </citation>
    <scope>IDENTIFICATION</scope>
    <source>
        <tissue evidence="3">Testes</tissue>
    </source>
</reference>
<accession>A0ABM0MXE1</accession>
<dbReference type="InterPro" id="IPR036397">
    <property type="entry name" value="RNaseH_sf"/>
</dbReference>
<sequence length="259" mass="29571">GLEKLRRWSLYVHGGIDGYSRTAVYLICAPNKTAATVFDGFWKSTKQYGIPSRVRSDYGKENVDVAAFMIATRGDHRGSFIAGKSVHNQRIERLHQDTYRNCIQHFHKLFYQMEQDGILNPSNAADIFCLHYVFLPRINEALQIFREGWNEHPLSTESSNTPKQLWMKSVLAIENANNTAIKDILDPQLVDYSMYGIEPTSDELLSCQSDENEDLEIKDMLGNKLILSDHNMQILCENINPLGLTSDYGVDLYLTTCRL</sequence>
<evidence type="ECO:0000313" key="2">
    <source>
        <dbReference type="Proteomes" id="UP000694865"/>
    </source>
</evidence>
<protein>
    <submittedName>
        <fullName evidence="3">Uncharacterized protein LOC102805259</fullName>
    </submittedName>
</protein>
<dbReference type="InterPro" id="IPR058913">
    <property type="entry name" value="Integrase_dom_put"/>
</dbReference>
<name>A0ABM0MXE1_SACKO</name>
<proteinExistence type="predicted"/>
<keyword evidence="2" id="KW-1185">Reference proteome</keyword>
<evidence type="ECO:0000313" key="3">
    <source>
        <dbReference type="RefSeq" id="XP_006824682.1"/>
    </source>
</evidence>
<feature type="non-terminal residue" evidence="3">
    <location>
        <position position="259"/>
    </location>
</feature>
<evidence type="ECO:0000259" key="1">
    <source>
        <dbReference type="Pfam" id="PF24764"/>
    </source>
</evidence>
<dbReference type="Proteomes" id="UP000694865">
    <property type="component" value="Unplaced"/>
</dbReference>
<dbReference type="InterPro" id="IPR012337">
    <property type="entry name" value="RNaseH-like_sf"/>
</dbReference>
<feature type="domain" description="Integrase core" evidence="1">
    <location>
        <begin position="3"/>
        <end position="180"/>
    </location>
</feature>
<dbReference type="PANTHER" id="PTHR46791:SF5">
    <property type="entry name" value="CLR5 DOMAIN-CONTAINING PROTEIN-RELATED"/>
    <property type="match status" value="1"/>
</dbReference>
<dbReference type="SUPFAM" id="SSF53098">
    <property type="entry name" value="Ribonuclease H-like"/>
    <property type="match status" value="1"/>
</dbReference>
<gene>
    <name evidence="3" type="primary">LOC102805259</name>
</gene>